<evidence type="ECO:0008006" key="6">
    <source>
        <dbReference type="Google" id="ProtNLM"/>
    </source>
</evidence>
<comment type="caution">
    <text evidence="4">The sequence shown here is derived from an EMBL/GenBank/DDBJ whole genome shotgun (WGS) entry which is preliminary data.</text>
</comment>
<feature type="region of interest" description="Disordered" evidence="1">
    <location>
        <begin position="457"/>
        <end position="477"/>
    </location>
</feature>
<dbReference type="InterPro" id="IPR016624">
    <property type="entry name" value="UCP014753"/>
</dbReference>
<dbReference type="STRING" id="1109443.G4TQD2"/>
<evidence type="ECO:0000313" key="4">
    <source>
        <dbReference type="EMBL" id="CCA73525.1"/>
    </source>
</evidence>
<reference evidence="4 5" key="1">
    <citation type="journal article" date="2011" name="PLoS Pathog.">
        <title>Endophytic Life Strategies Decoded by Genome and Transcriptome Analyses of the Mutualistic Root Symbiont Piriformospora indica.</title>
        <authorList>
            <person name="Zuccaro A."/>
            <person name="Lahrmann U."/>
            <person name="Guldener U."/>
            <person name="Langen G."/>
            <person name="Pfiffi S."/>
            <person name="Biedenkopf D."/>
            <person name="Wong P."/>
            <person name="Samans B."/>
            <person name="Grimm C."/>
            <person name="Basiewicz M."/>
            <person name="Murat C."/>
            <person name="Martin F."/>
            <person name="Kogel K.H."/>
        </authorList>
    </citation>
    <scope>NUCLEOTIDE SEQUENCE [LARGE SCALE GENOMIC DNA]</scope>
    <source>
        <strain evidence="4 5">DSM 11827</strain>
    </source>
</reference>
<accession>G4TQD2</accession>
<feature type="domain" description="DUF2264" evidence="2">
    <location>
        <begin position="11"/>
        <end position="361"/>
    </location>
</feature>
<proteinExistence type="predicted"/>
<evidence type="ECO:0000259" key="2">
    <source>
        <dbReference type="Pfam" id="PF10022"/>
    </source>
</evidence>
<sequence>MNPLFDNPLETRDDLGNALRSMLDPLAHFTSPGGARVNLGATATHFDTTAAALEGFSRPLWGLSSLLAGGGEYPGVERWIKGFENGTDPTNETEFWGMTRGKDQRMVEMAAIGFTLAVAKEHIWDKMNENGRNNLTTWLNCINDKDMPNTNWLWFRVFANLGLRSVGRPYSEAQLKADLDHLDTFYIGNGWSRDGPPGVLQLDYYSSSFAIHFAQLVYSKLAAKEDPERCEEYRDRARKFAVQFVHYFDEEGRAIPFGRSLTYRFATTAFWGALAYADVLPPAPLNSWGIIKGLHLRNIRYHARLPIFTSSGILTIGYAFPNMFFTENYNSPGSTYWACKGFLPLAVPADHPFWTSAEEPYPTSSIPRTMSLDHPSHILTHSGGHTFLLSSGQACHYPLRHGAEKYGKLAYSAAFGYSVPTGAIGLDMWNPDSTIALSEDGGERWVVRRHVEVNDSSKESGGFLEGASDSPSYTNEGGDENGWLRAIWRPWKATSVETWLIPPHPSTPLWHIRIHRIKRDAVRLGGEVVLVSDAGFAMYSQDTDGRTLSLLDTPEVAALNKQYGKVEGVDERGAYALVRSAAGVSGVYDLTSTFFPSSGNLDKPAKSVTNASNYSSLSSSQQKNQEYTKRRAQIVHLDSNSNIVSSRSCMPALIGQFGTEDAGGDEDIWLATGVFALPTLCSARGVERSEAQVEGFKLDWLDAWNKRPASLPALLQDRLS</sequence>
<feature type="domain" description="DUF2264" evidence="3">
    <location>
        <begin position="367"/>
        <end position="716"/>
    </location>
</feature>
<dbReference type="Pfam" id="PF10022">
    <property type="entry name" value="DUF2264"/>
    <property type="match status" value="1"/>
</dbReference>
<gene>
    <name evidence="4" type="ORF">PIIN_07478</name>
</gene>
<dbReference type="PANTHER" id="PTHR35339:SF4">
    <property type="entry name" value="LINALOOL DEHYDRATASE_ISOMERASE DOMAIN-CONTAINING PROTEIN"/>
    <property type="match status" value="1"/>
</dbReference>
<dbReference type="InParanoid" id="G4TQD2"/>
<dbReference type="PANTHER" id="PTHR35339">
    <property type="entry name" value="LINALOOL DEHYDRATASE_ISOMERASE DOMAIN-CONTAINING PROTEIN"/>
    <property type="match status" value="1"/>
</dbReference>
<evidence type="ECO:0000313" key="5">
    <source>
        <dbReference type="Proteomes" id="UP000007148"/>
    </source>
</evidence>
<dbReference type="EMBL" id="CAFZ01000232">
    <property type="protein sequence ID" value="CCA73525.1"/>
    <property type="molecule type" value="Genomic_DNA"/>
</dbReference>
<dbReference type="Proteomes" id="UP000007148">
    <property type="component" value="Unassembled WGS sequence"/>
</dbReference>
<dbReference type="InterPro" id="IPR049349">
    <property type="entry name" value="DUF2264_N"/>
</dbReference>
<protein>
    <recommendedName>
        <fullName evidence="6">DUF2264 domain-containing protein</fullName>
    </recommendedName>
</protein>
<dbReference type="AlphaFoldDB" id="G4TQD2"/>
<dbReference type="OMA" id="YDQYIVE"/>
<dbReference type="InterPro" id="IPR049237">
    <property type="entry name" value="DUF2264_C"/>
</dbReference>
<dbReference type="eggNOG" id="ENOG502QU9P">
    <property type="taxonomic scope" value="Eukaryota"/>
</dbReference>
<dbReference type="PIRSF" id="PIRSF014753">
    <property type="entry name" value="UCP014753"/>
    <property type="match status" value="1"/>
</dbReference>
<name>G4TQD2_SERID</name>
<organism evidence="4 5">
    <name type="scientific">Serendipita indica (strain DSM 11827)</name>
    <name type="common">Root endophyte fungus</name>
    <name type="synonym">Piriformospora indica</name>
    <dbReference type="NCBI Taxonomy" id="1109443"/>
    <lineage>
        <taxon>Eukaryota</taxon>
        <taxon>Fungi</taxon>
        <taxon>Dikarya</taxon>
        <taxon>Basidiomycota</taxon>
        <taxon>Agaricomycotina</taxon>
        <taxon>Agaricomycetes</taxon>
        <taxon>Sebacinales</taxon>
        <taxon>Serendipitaceae</taxon>
        <taxon>Serendipita</taxon>
    </lineage>
</organism>
<dbReference type="Pfam" id="PF20938">
    <property type="entry name" value="DUF2264_C"/>
    <property type="match status" value="1"/>
</dbReference>
<dbReference type="OrthoDB" id="5150166at2759"/>
<dbReference type="HOGENOM" id="CLU_028269_1_0_1"/>
<keyword evidence="5" id="KW-1185">Reference proteome</keyword>
<evidence type="ECO:0000256" key="1">
    <source>
        <dbReference type="SAM" id="MobiDB-lite"/>
    </source>
</evidence>
<evidence type="ECO:0000259" key="3">
    <source>
        <dbReference type="Pfam" id="PF20938"/>
    </source>
</evidence>